<name>A0ABS3XSC9_9ACTN</name>
<sequence>MVKSVMHNVSDTARWVAEYRARESARPDALFRDPFAAGLAGERGRIIAEEAKRSFGNGWFFIARTKLIDELIAACLDEGCTRVVNLAAGLDARPYRLDLPPDLEWIEVDLPPLIEEKDKALASETPRCRLERVPVDLADTDARGAFLARTLGLPGRTLVITEGLLLYLEHAQVRELTSQLRSHGARWWITDVVSPAVVKLSDKASRKNNAPVTFGPSDGVAFFERGGWRVESVSTQLSAAARWKRLSPLMRLLALLPEPDPRRPGRAPWGAVLRLRN</sequence>
<dbReference type="RefSeq" id="WP_209210059.1">
    <property type="nucleotide sequence ID" value="NZ_JAFFZM010000004.1"/>
</dbReference>
<proteinExistence type="inferred from homology"/>
<dbReference type="InterPro" id="IPR007213">
    <property type="entry name" value="Ppm1/Ppm2/Tcmp"/>
</dbReference>
<dbReference type="GeneID" id="96258604"/>
<dbReference type="EMBL" id="JAFFZM010000004">
    <property type="protein sequence ID" value="MBO8198305.1"/>
    <property type="molecule type" value="Genomic_DNA"/>
</dbReference>
<dbReference type="Proteomes" id="UP000721954">
    <property type="component" value="Unassembled WGS sequence"/>
</dbReference>
<protein>
    <recommendedName>
        <fullName evidence="6">S-adenosyl-L-methionine-dependent methyltransferase</fullName>
        <ecNumber evidence="6">2.1.1.-</ecNumber>
    </recommendedName>
</protein>
<evidence type="ECO:0000256" key="1">
    <source>
        <dbReference type="ARBA" id="ARBA00003907"/>
    </source>
</evidence>
<evidence type="ECO:0000313" key="8">
    <source>
        <dbReference type="Proteomes" id="UP000721954"/>
    </source>
</evidence>
<evidence type="ECO:0000313" key="7">
    <source>
        <dbReference type="EMBL" id="MBO8198305.1"/>
    </source>
</evidence>
<dbReference type="EC" id="2.1.1.-" evidence="6"/>
<dbReference type="Pfam" id="PF04072">
    <property type="entry name" value="LCM"/>
    <property type="match status" value="1"/>
</dbReference>
<dbReference type="GO" id="GO:0008168">
    <property type="term" value="F:methyltransferase activity"/>
    <property type="evidence" value="ECO:0007669"/>
    <property type="project" value="UniProtKB-KW"/>
</dbReference>
<evidence type="ECO:0000256" key="5">
    <source>
        <dbReference type="ARBA" id="ARBA00022691"/>
    </source>
</evidence>
<reference evidence="7 8" key="1">
    <citation type="submission" date="2021-02" db="EMBL/GenBank/DDBJ databases">
        <title>Streptomyces spirodelae sp. nov., isolated from duckweed.</title>
        <authorList>
            <person name="Saimee Y."/>
            <person name="Duangmal K."/>
        </authorList>
    </citation>
    <scope>NUCLEOTIDE SEQUENCE [LARGE SCALE GENOMIC DNA]</scope>
    <source>
        <strain evidence="7 8">DSM 42105</strain>
    </source>
</reference>
<evidence type="ECO:0000256" key="4">
    <source>
        <dbReference type="ARBA" id="ARBA00022679"/>
    </source>
</evidence>
<organism evidence="7 8">
    <name type="scientific">Streptomyces smyrnaeus</name>
    <dbReference type="NCBI Taxonomy" id="1387713"/>
    <lineage>
        <taxon>Bacteria</taxon>
        <taxon>Bacillati</taxon>
        <taxon>Actinomycetota</taxon>
        <taxon>Actinomycetes</taxon>
        <taxon>Kitasatosporales</taxon>
        <taxon>Streptomycetaceae</taxon>
        <taxon>Streptomyces</taxon>
    </lineage>
</organism>
<keyword evidence="4 7" id="KW-0808">Transferase</keyword>
<comment type="function">
    <text evidence="1 6">Exhibits S-adenosyl-L-methionine-dependent methyltransferase activity.</text>
</comment>
<keyword evidence="8" id="KW-1185">Reference proteome</keyword>
<gene>
    <name evidence="7" type="ORF">JW613_08295</name>
</gene>
<evidence type="ECO:0000256" key="6">
    <source>
        <dbReference type="RuleBase" id="RU362030"/>
    </source>
</evidence>
<dbReference type="GO" id="GO:0032259">
    <property type="term" value="P:methylation"/>
    <property type="evidence" value="ECO:0007669"/>
    <property type="project" value="UniProtKB-KW"/>
</dbReference>
<comment type="similarity">
    <text evidence="2 6">Belongs to the UPF0677 family.</text>
</comment>
<accession>A0ABS3XSC9</accession>
<dbReference type="SUPFAM" id="SSF53335">
    <property type="entry name" value="S-adenosyl-L-methionine-dependent methyltransferases"/>
    <property type="match status" value="1"/>
</dbReference>
<keyword evidence="3 6" id="KW-0489">Methyltransferase</keyword>
<dbReference type="InterPro" id="IPR029063">
    <property type="entry name" value="SAM-dependent_MTases_sf"/>
</dbReference>
<dbReference type="Gene3D" id="3.40.50.150">
    <property type="entry name" value="Vaccinia Virus protein VP39"/>
    <property type="match status" value="1"/>
</dbReference>
<dbReference type="NCBIfam" id="TIGR00027">
    <property type="entry name" value="mthyl_TIGR00027"/>
    <property type="match status" value="1"/>
</dbReference>
<evidence type="ECO:0000256" key="2">
    <source>
        <dbReference type="ARBA" id="ARBA00008138"/>
    </source>
</evidence>
<keyword evidence="5 6" id="KW-0949">S-adenosyl-L-methionine</keyword>
<comment type="caution">
    <text evidence="7">The sequence shown here is derived from an EMBL/GenBank/DDBJ whole genome shotgun (WGS) entry which is preliminary data.</text>
</comment>
<dbReference type="InterPro" id="IPR011610">
    <property type="entry name" value="SAM_mthyl_Trfase_ML2640-like"/>
</dbReference>
<dbReference type="PANTHER" id="PTHR43619">
    <property type="entry name" value="S-ADENOSYL-L-METHIONINE-DEPENDENT METHYLTRANSFERASE YKTD-RELATED"/>
    <property type="match status" value="1"/>
</dbReference>
<dbReference type="PANTHER" id="PTHR43619:SF2">
    <property type="entry name" value="S-ADENOSYL-L-METHIONINE-DEPENDENT METHYLTRANSFERASES SUPERFAMILY PROTEIN"/>
    <property type="match status" value="1"/>
</dbReference>
<evidence type="ECO:0000256" key="3">
    <source>
        <dbReference type="ARBA" id="ARBA00022603"/>
    </source>
</evidence>